<evidence type="ECO:0000256" key="2">
    <source>
        <dbReference type="RuleBase" id="RU362097"/>
    </source>
</evidence>
<evidence type="ECO:0000256" key="1">
    <source>
        <dbReference type="ARBA" id="ARBA00007613"/>
    </source>
</evidence>
<name>A0ABS6YBI4_9BACT</name>
<evidence type="ECO:0000313" key="4">
    <source>
        <dbReference type="Proteomes" id="UP000788426"/>
    </source>
</evidence>
<protein>
    <submittedName>
        <fullName evidence="3">Efflux transporter outer membrane subunit</fullName>
    </submittedName>
</protein>
<evidence type="ECO:0000313" key="3">
    <source>
        <dbReference type="EMBL" id="MBW4768925.1"/>
    </source>
</evidence>
<reference evidence="3 4" key="1">
    <citation type="submission" date="2021-07" db="EMBL/GenBank/DDBJ databases">
        <title>Genomic diversity and antimicrobial resistance of Prevotella spp. isolated from chronic lung disease airways.</title>
        <authorList>
            <person name="Webb K.A."/>
            <person name="Olagoke O.S."/>
            <person name="Baird T."/>
            <person name="Neill J."/>
            <person name="Pham A."/>
            <person name="Wells T.J."/>
            <person name="Ramsay K.A."/>
            <person name="Bell S.C."/>
            <person name="Sarovich D.S."/>
            <person name="Price E.P."/>
        </authorList>
    </citation>
    <scope>NUCLEOTIDE SEQUENCE [LARGE SCALE GENOMIC DNA]</scope>
    <source>
        <strain evidence="3 4">SCHI0011.S.12</strain>
    </source>
</reference>
<dbReference type="InterPro" id="IPR003423">
    <property type="entry name" value="OMP_efflux"/>
</dbReference>
<accession>A0ABS6YBI4</accession>
<keyword evidence="2" id="KW-0449">Lipoprotein</keyword>
<dbReference type="PANTHER" id="PTHR30203">
    <property type="entry name" value="OUTER MEMBRANE CATION EFFLUX PROTEIN"/>
    <property type="match status" value="1"/>
</dbReference>
<dbReference type="Proteomes" id="UP000788426">
    <property type="component" value="Unassembled WGS sequence"/>
</dbReference>
<comment type="subcellular location">
    <subcellularLocation>
        <location evidence="2">Cell membrane</location>
        <topology evidence="2">Lipid-anchor</topology>
    </subcellularLocation>
</comment>
<dbReference type="PROSITE" id="PS51257">
    <property type="entry name" value="PROKAR_LIPOPROTEIN"/>
    <property type="match status" value="1"/>
</dbReference>
<proteinExistence type="inferred from homology"/>
<comment type="caution">
    <text evidence="3">The sequence shown here is derived from an EMBL/GenBank/DDBJ whole genome shotgun (WGS) entry which is preliminary data.</text>
</comment>
<dbReference type="NCBIfam" id="TIGR01845">
    <property type="entry name" value="outer_NodT"/>
    <property type="match status" value="1"/>
</dbReference>
<dbReference type="PANTHER" id="PTHR30203:SF33">
    <property type="entry name" value="BLR4455 PROTEIN"/>
    <property type="match status" value="1"/>
</dbReference>
<keyword evidence="2" id="KW-0812">Transmembrane</keyword>
<keyword evidence="2" id="KW-0472">Membrane</keyword>
<organism evidence="3 4">
    <name type="scientific">Hoylesella nanceiensis</name>
    <dbReference type="NCBI Taxonomy" id="425941"/>
    <lineage>
        <taxon>Bacteria</taxon>
        <taxon>Pseudomonadati</taxon>
        <taxon>Bacteroidota</taxon>
        <taxon>Bacteroidia</taxon>
        <taxon>Bacteroidales</taxon>
        <taxon>Prevotellaceae</taxon>
        <taxon>Hoylesella</taxon>
    </lineage>
</organism>
<sequence>MKHLNIIIMALAVVAFTSCKSLYGKYERPAVNTKGLVRDVVSNTDTLAVTDTTNFGNMPWRSVFTDPQLQTLIEMGLQHNTDLLNAALNVKAVESQLMAAKLSFLPSFTFTPQGTIASWDGNKATKTYQLPISASWDVDLFGKLLSQKRSAQMALLATKDYQVVVKTNVISGIANMYYTLLMLDKQLDIVNNMEKLTKETLDLMVIQKDLGRVRSTGVQSAEANYYSVQTQKTDIIRQIRETENALSLLLGQTAQTIQRGKIDNQSLPTNLSTGVAISMLNNRADVHAAEMDLAQCFYNVQTARSRFYPSISITGSGTFTNSSGMGIVNPGKWLLSAVGSLVQPIFAKGQLIAGLKVAQVKYEQALNTWQNKVLNAGNEVSNALVKYNSAAAKSELETKRIATLTKNVEDTKLLLQQSNSSYLEVITAQQTLLNAELSKVTEDFTKMQSIVSLYQALGGGAK</sequence>
<keyword evidence="2" id="KW-1134">Transmembrane beta strand</keyword>
<comment type="similarity">
    <text evidence="1 2">Belongs to the outer membrane factor (OMF) (TC 1.B.17) family.</text>
</comment>
<dbReference type="InterPro" id="IPR010131">
    <property type="entry name" value="MdtP/NodT-like"/>
</dbReference>
<dbReference type="RefSeq" id="WP_219480319.1">
    <property type="nucleotide sequence ID" value="NZ_JAHXCT010000002.1"/>
</dbReference>
<gene>
    <name evidence="3" type="ORF">KZO38_04025</name>
</gene>
<dbReference type="Pfam" id="PF02321">
    <property type="entry name" value="OEP"/>
    <property type="match status" value="2"/>
</dbReference>
<keyword evidence="2" id="KW-0564">Palmitate</keyword>
<dbReference type="EMBL" id="JAHXCT010000002">
    <property type="protein sequence ID" value="MBW4768925.1"/>
    <property type="molecule type" value="Genomic_DNA"/>
</dbReference>
<keyword evidence="4" id="KW-1185">Reference proteome</keyword>